<dbReference type="Proteomes" id="UP000517916">
    <property type="component" value="Unassembled WGS sequence"/>
</dbReference>
<gene>
    <name evidence="1" type="ORF">BC739_003139</name>
</gene>
<dbReference type="EMBL" id="JACJID010000002">
    <property type="protein sequence ID" value="MBA8925940.1"/>
    <property type="molecule type" value="Genomic_DNA"/>
</dbReference>
<proteinExistence type="predicted"/>
<reference evidence="1 2" key="1">
    <citation type="submission" date="2020-08" db="EMBL/GenBank/DDBJ databases">
        <title>Genomic Encyclopedia of Archaeal and Bacterial Type Strains, Phase II (KMG-II): from individual species to whole genera.</title>
        <authorList>
            <person name="Goeker M."/>
        </authorList>
    </citation>
    <scope>NUCLEOTIDE SEQUENCE [LARGE SCALE GENOMIC DNA]</scope>
    <source>
        <strain evidence="1 2">DSM 43850</strain>
    </source>
</reference>
<sequence>MPTVANYEALANRHTDLIRKALEGSVFFAPATEPLPTALTSASGALNALTSNWVDVGWCDQKTGASWGSKVTTSDVDSWGAVEPTRRDIVRVDRTLKFLSQETNKTSLALKLGVDPASMTLDSSTKELQVTSPQRPALIYWRALGIFQDGSGSDAIYIARLCPRVTVTDIGDEVWSPDNVAASEITMTAFTDNTAGYAMRSFFGGPGWISRATEMGFS</sequence>
<organism evidence="1 2">
    <name type="scientific">Kutzneria viridogrisea</name>
    <dbReference type="NCBI Taxonomy" id="47990"/>
    <lineage>
        <taxon>Bacteria</taxon>
        <taxon>Bacillati</taxon>
        <taxon>Actinomycetota</taxon>
        <taxon>Actinomycetes</taxon>
        <taxon>Pseudonocardiales</taxon>
        <taxon>Pseudonocardiaceae</taxon>
        <taxon>Kutzneria</taxon>
    </lineage>
</organism>
<dbReference type="Pfam" id="PF25681">
    <property type="entry name" value="Phage_TTP_17"/>
    <property type="match status" value="1"/>
</dbReference>
<dbReference type="RefSeq" id="WP_182837555.1">
    <property type="nucleotide sequence ID" value="NZ_BAAABQ010000059.1"/>
</dbReference>
<keyword evidence="2" id="KW-1185">Reference proteome</keyword>
<evidence type="ECO:0000313" key="1">
    <source>
        <dbReference type="EMBL" id="MBA8925940.1"/>
    </source>
</evidence>
<accession>A0ABR6BGE3</accession>
<comment type="caution">
    <text evidence="1">The sequence shown here is derived from an EMBL/GenBank/DDBJ whole genome shotgun (WGS) entry which is preliminary data.</text>
</comment>
<name>A0ABR6BGE3_9PSEU</name>
<protein>
    <submittedName>
        <fullName evidence="1">Uncharacterized protein</fullName>
    </submittedName>
</protein>
<evidence type="ECO:0000313" key="2">
    <source>
        <dbReference type="Proteomes" id="UP000517916"/>
    </source>
</evidence>
<dbReference type="InterPro" id="IPR058154">
    <property type="entry name" value="Bxb1_TTP-like"/>
</dbReference>